<evidence type="ECO:0000256" key="2">
    <source>
        <dbReference type="SAM" id="Coils"/>
    </source>
</evidence>
<feature type="domain" description="Integrase catalytic" evidence="5">
    <location>
        <begin position="1071"/>
        <end position="1237"/>
    </location>
</feature>
<accession>A0A812TKP1</accession>
<reference evidence="6" key="1">
    <citation type="submission" date="2021-02" db="EMBL/GenBank/DDBJ databases">
        <authorList>
            <person name="Dougan E. K."/>
            <person name="Rhodes N."/>
            <person name="Thang M."/>
            <person name="Chan C."/>
        </authorList>
    </citation>
    <scope>NUCLEOTIDE SEQUENCE</scope>
</reference>
<feature type="region of interest" description="Disordered" evidence="3">
    <location>
        <begin position="289"/>
        <end position="317"/>
    </location>
</feature>
<dbReference type="PROSITE" id="PS50103">
    <property type="entry name" value="ZF_C3H1"/>
    <property type="match status" value="1"/>
</dbReference>
<dbReference type="Proteomes" id="UP000604046">
    <property type="component" value="Unassembled WGS sequence"/>
</dbReference>
<feature type="region of interest" description="Disordered" evidence="3">
    <location>
        <begin position="358"/>
        <end position="397"/>
    </location>
</feature>
<evidence type="ECO:0000259" key="5">
    <source>
        <dbReference type="PROSITE" id="PS50994"/>
    </source>
</evidence>
<dbReference type="InterPro" id="IPR001584">
    <property type="entry name" value="Integrase_cat-core"/>
</dbReference>
<keyword evidence="1" id="KW-0479">Metal-binding</keyword>
<dbReference type="InterPro" id="IPR000571">
    <property type="entry name" value="Znf_CCCH"/>
</dbReference>
<organism evidence="6 7">
    <name type="scientific">Symbiodinium natans</name>
    <dbReference type="NCBI Taxonomy" id="878477"/>
    <lineage>
        <taxon>Eukaryota</taxon>
        <taxon>Sar</taxon>
        <taxon>Alveolata</taxon>
        <taxon>Dinophyceae</taxon>
        <taxon>Suessiales</taxon>
        <taxon>Symbiodiniaceae</taxon>
        <taxon>Symbiodinium</taxon>
    </lineage>
</organism>
<evidence type="ECO:0000313" key="6">
    <source>
        <dbReference type="EMBL" id="CAE7526727.1"/>
    </source>
</evidence>
<dbReference type="GO" id="GO:0003676">
    <property type="term" value="F:nucleic acid binding"/>
    <property type="evidence" value="ECO:0007669"/>
    <property type="project" value="InterPro"/>
</dbReference>
<comment type="caution">
    <text evidence="6">The sequence shown here is derived from an EMBL/GenBank/DDBJ whole genome shotgun (WGS) entry which is preliminary data.</text>
</comment>
<feature type="region of interest" description="Disordered" evidence="3">
    <location>
        <begin position="1028"/>
        <end position="1090"/>
    </location>
</feature>
<feature type="compositionally biased region" description="Polar residues" evidence="3">
    <location>
        <begin position="1566"/>
        <end position="1579"/>
    </location>
</feature>
<dbReference type="OrthoDB" id="430335at2759"/>
<gene>
    <name evidence="6" type="primary">TY2B-LR2</name>
    <name evidence="6" type="ORF">SNAT2548_LOCUS29488</name>
</gene>
<feature type="zinc finger region" description="C3H1-type" evidence="1">
    <location>
        <begin position="314"/>
        <end position="342"/>
    </location>
</feature>
<evidence type="ECO:0000259" key="4">
    <source>
        <dbReference type="PROSITE" id="PS50103"/>
    </source>
</evidence>
<keyword evidence="1" id="KW-0863">Zinc-finger</keyword>
<feature type="compositionally biased region" description="Low complexity" evidence="3">
    <location>
        <begin position="382"/>
        <end position="393"/>
    </location>
</feature>
<dbReference type="InterPro" id="IPR036397">
    <property type="entry name" value="RNaseH_sf"/>
</dbReference>
<proteinExistence type="predicted"/>
<dbReference type="GO" id="GO:0015074">
    <property type="term" value="P:DNA integration"/>
    <property type="evidence" value="ECO:0007669"/>
    <property type="project" value="InterPro"/>
</dbReference>
<feature type="compositionally biased region" description="Basic and acidic residues" evidence="3">
    <location>
        <begin position="1757"/>
        <end position="1766"/>
    </location>
</feature>
<feature type="domain" description="C3H1-type" evidence="4">
    <location>
        <begin position="314"/>
        <end position="342"/>
    </location>
</feature>
<dbReference type="GO" id="GO:0008270">
    <property type="term" value="F:zinc ion binding"/>
    <property type="evidence" value="ECO:0007669"/>
    <property type="project" value="UniProtKB-KW"/>
</dbReference>
<evidence type="ECO:0000256" key="1">
    <source>
        <dbReference type="PROSITE-ProRule" id="PRU00723"/>
    </source>
</evidence>
<name>A0A812TKP1_9DINO</name>
<sequence length="1861" mass="204323">MGPTMPTSSSSLPQNPPNLLDAITKSIQQLQELQVQSFRKEEDGSPEQVKSSIPALPSLKAPQGDAAGVQLQDWLSLVSTCMQDLSASSGAWWEDVVREVGVAYARWLSATPLERLQIYPHKDSVYTTGRWTRINARACTLVLASLDDAVKEDLVGRRSTQSMVALLFRLHTVYQPGGPHERAKILQVLQDPPVPETLAQCLATLRTWPRSMQRCEDMGMTHPDGSVLAKALTAVTAKFLSGSQDASFRTQLLRSTLRIDGQPSVTSVHQYQQHLQAEIENLIAAGGDHGAGNPKLRAVMPKSGAEQGDLQSPTKGKPACRYFFKTQGCRRGAKCPYGHDVGMLSKGERSKKCLVCGSEEHRQRECPTTKPQKPPKALPDGSPKSTSSTTPSTAPRAQQVTFEDQIPPEVGPPIQGDPVWTMEALLKAAAQVVQATPTSSPPEPKAPSMKVMTLKKNDTAHLDVEDVYALMDSGATHPLRRAWTDEEWWEASPVIVTLAGGESVSLRMNEGGTLLVPSTGKEGTAPIVPLGSLVQQLGYTLEWNSKKCRLVGRAGDVHHLRVRNGCPEVAECQALNLIARLEEEKLNSLKTNVANTQERVRQAAVSLNKTWFDHLIQFCRSDRATDAVQAVGEAPFFQEVPLPAKQGLTEGYPEGNGWDALRGLTHLNRRTRKRLHESERWIVHLFAGKQPREEYKYLEKNGYVLLELDIERGSSHDIMNPAVWRALEWAARRGKISGVIGGPPCRTYSLLRYKSPGPAPVRSNDYPYGGWEGQSAADESLVIKDTALYVRMIYLHALSTAGKVVANPSPEQNREVAFLLEQPRDPQEYLPWDHELHARAVSFWRSGMWHSYAQEAGLAMYSLEQGALGHQTRKPTTLGTNLVALSYLNGVKTEGDLDPWSGQSHELAAWAPELVEAIVKALIIHGKVPRMLAMSVEQWKDHVRRGHLPFRRDCLTCVQAGATGRRHSKVEHPDAFVLTADLSGPLKQHGLDSHGRGRAPKKFPYLFVAKLKIPRSFVDDGRGVGVEFELPEISREETEEPDDGLTTHHEENPTASGSGDGHEEGEMDEEEEEQPEGFIEVEQKDSSAGNRVMFEDDQTAPEMVTLIFANGLGDNKSATVLEAIQDVVHYAQAYNIPILRFHCDRSMEFFAKGSRRWIKDQGIRMTSSEGGEHQSNGTAESTVRWVKQRARTLLAGARLPQQLWPSAVQYACAQQRASVLGFETKLAAPFGSKVLIKKKSYVGAHHGGKLDDLAPRWEEGYYLGLSDTVSPLEIEDELRKEAEKVLQDWNIERAEDLVIQACALLPNVANKYGVFRHGGVMGLTRASYEYPWIAKVMVRIIQEVDPDAEFASIYLSVDGDKGLHMDSRNEAGTYNYVYPLRLPRRGGDLWIELCNGDVIAGKILELKDKAGKSHYGTALGLKESVLMSFNPRRRHAVMPWNGGPGDRITIIGYTPARVGRLTTADKDQLAYLGFSAPVDLTDDVVAMRAMRVAAPKTIIEEEVQDLCGGGWTERVRTSDGTLLFMVDWKLQRELDGAASLEPADETAGVTSGIVDGAALEPGGSTAEGSRNDAPTSSSGMGDPEPQAVVRDERAPRAEYSYGTMPRSLVSQQMSDFDGAATGGGAAGSGNMARNLEAASVGMRAGANVDAQGARSTVDPVHLQPQRDAALEMNPLLVGTEETGDRDVGSAGFMTPRSLRATGVERQYGSVAGHFQQFSRGEGEQWPRWMQRLTDMFRAPQVPATWIPSHLPSPISEVRSRHGKSDGARAAPSPDTLVQGPPMAVKPPSPPSSSSVPAEAIQAEVQRQLGGLLERLQRSEAENARLQKQLEQRDQEYRTAAAALAPRDQHDLQNIEKYGEIC</sequence>
<dbReference type="EMBL" id="CAJNDS010002563">
    <property type="protein sequence ID" value="CAE7526727.1"/>
    <property type="molecule type" value="Genomic_DNA"/>
</dbReference>
<dbReference type="Gene3D" id="3.30.420.10">
    <property type="entry name" value="Ribonuclease H-like superfamily/Ribonuclease H"/>
    <property type="match status" value="1"/>
</dbReference>
<keyword evidence="2" id="KW-0175">Coiled coil</keyword>
<dbReference type="InterPro" id="IPR012337">
    <property type="entry name" value="RNaseH-like_sf"/>
</dbReference>
<dbReference type="PROSITE" id="PS50994">
    <property type="entry name" value="INTEGRASE"/>
    <property type="match status" value="1"/>
</dbReference>
<feature type="region of interest" description="Disordered" evidence="3">
    <location>
        <begin position="1540"/>
        <end position="1587"/>
    </location>
</feature>
<feature type="coiled-coil region" evidence="2">
    <location>
        <begin position="1801"/>
        <end position="1842"/>
    </location>
</feature>
<evidence type="ECO:0000256" key="3">
    <source>
        <dbReference type="SAM" id="MobiDB-lite"/>
    </source>
</evidence>
<keyword evidence="7" id="KW-1185">Reference proteome</keyword>
<keyword evidence="1" id="KW-0862">Zinc</keyword>
<dbReference type="SUPFAM" id="SSF53098">
    <property type="entry name" value="Ribonuclease H-like"/>
    <property type="match status" value="1"/>
</dbReference>
<feature type="compositionally biased region" description="Acidic residues" evidence="3">
    <location>
        <begin position="1063"/>
        <end position="1075"/>
    </location>
</feature>
<feature type="compositionally biased region" description="Basic and acidic residues" evidence="3">
    <location>
        <begin position="358"/>
        <end position="367"/>
    </location>
</feature>
<protein>
    <submittedName>
        <fullName evidence="6">TY2B-LR2 protein</fullName>
    </submittedName>
</protein>
<feature type="region of interest" description="Disordered" evidence="3">
    <location>
        <begin position="1747"/>
        <end position="1797"/>
    </location>
</feature>
<evidence type="ECO:0000313" key="7">
    <source>
        <dbReference type="Proteomes" id="UP000604046"/>
    </source>
</evidence>